<evidence type="ECO:0000259" key="3">
    <source>
        <dbReference type="PROSITE" id="PS50846"/>
    </source>
</evidence>
<keyword evidence="2" id="KW-0479">Metal-binding</keyword>
<dbReference type="CDD" id="cd00371">
    <property type="entry name" value="HMA"/>
    <property type="match status" value="1"/>
</dbReference>
<dbReference type="PANTHER" id="PTHR22814:SF294">
    <property type="entry name" value="HEAVY METAL-ASSOCIATED ISOPRENYLATED PLANT PROTEIN 27"/>
    <property type="match status" value="1"/>
</dbReference>
<evidence type="ECO:0000313" key="5">
    <source>
        <dbReference type="Proteomes" id="UP001454036"/>
    </source>
</evidence>
<organism evidence="4 5">
    <name type="scientific">Lithospermum erythrorhizon</name>
    <name type="common">Purple gromwell</name>
    <name type="synonym">Lithospermum officinale var. erythrorhizon</name>
    <dbReference type="NCBI Taxonomy" id="34254"/>
    <lineage>
        <taxon>Eukaryota</taxon>
        <taxon>Viridiplantae</taxon>
        <taxon>Streptophyta</taxon>
        <taxon>Embryophyta</taxon>
        <taxon>Tracheophyta</taxon>
        <taxon>Spermatophyta</taxon>
        <taxon>Magnoliopsida</taxon>
        <taxon>eudicotyledons</taxon>
        <taxon>Gunneridae</taxon>
        <taxon>Pentapetalae</taxon>
        <taxon>asterids</taxon>
        <taxon>lamiids</taxon>
        <taxon>Boraginales</taxon>
        <taxon>Boraginaceae</taxon>
        <taxon>Boraginoideae</taxon>
        <taxon>Lithospermeae</taxon>
        <taxon>Lithospermum</taxon>
    </lineage>
</organism>
<protein>
    <recommendedName>
        <fullName evidence="3">HMA domain-containing protein</fullName>
    </recommendedName>
</protein>
<sequence length="114" mass="12864">MDCEGCERKVRKSVEGMKGVTQINVEQKKHRLTVSGYIDPDKVLHRVRHHTGKKAEFWPYGSGGYDNKAPPPSYVLNVHANPHHYGVPLARASSIEVKYYSAFSDENANACYIM</sequence>
<dbReference type="GO" id="GO:0016020">
    <property type="term" value="C:membrane"/>
    <property type="evidence" value="ECO:0007669"/>
    <property type="project" value="UniProtKB-SubCell"/>
</dbReference>
<dbReference type="Pfam" id="PF00403">
    <property type="entry name" value="HMA"/>
    <property type="match status" value="1"/>
</dbReference>
<dbReference type="GO" id="GO:0046872">
    <property type="term" value="F:metal ion binding"/>
    <property type="evidence" value="ECO:0007669"/>
    <property type="project" value="UniProtKB-KW"/>
</dbReference>
<dbReference type="SUPFAM" id="SSF55008">
    <property type="entry name" value="HMA, heavy metal-associated domain"/>
    <property type="match status" value="1"/>
</dbReference>
<comment type="subcellular location">
    <subcellularLocation>
        <location evidence="1">Membrane</location>
        <topology evidence="1">Peripheral membrane protein</topology>
    </subcellularLocation>
</comment>
<gene>
    <name evidence="4" type="ORF">LIER_09249</name>
</gene>
<dbReference type="InterPro" id="IPR036163">
    <property type="entry name" value="HMA_dom_sf"/>
</dbReference>
<dbReference type="AlphaFoldDB" id="A0AAV3PG65"/>
<feature type="domain" description="HMA" evidence="3">
    <location>
        <begin position="1"/>
        <end position="60"/>
    </location>
</feature>
<dbReference type="PROSITE" id="PS50846">
    <property type="entry name" value="HMA_2"/>
    <property type="match status" value="1"/>
</dbReference>
<dbReference type="EMBL" id="BAABME010001557">
    <property type="protein sequence ID" value="GAA0150271.1"/>
    <property type="molecule type" value="Genomic_DNA"/>
</dbReference>
<evidence type="ECO:0000313" key="4">
    <source>
        <dbReference type="EMBL" id="GAA0150271.1"/>
    </source>
</evidence>
<dbReference type="GO" id="GO:0009626">
    <property type="term" value="P:plant-type hypersensitive response"/>
    <property type="evidence" value="ECO:0007669"/>
    <property type="project" value="UniProtKB-KW"/>
</dbReference>
<dbReference type="PANTHER" id="PTHR22814">
    <property type="entry name" value="COPPER TRANSPORT PROTEIN ATOX1-RELATED"/>
    <property type="match status" value="1"/>
</dbReference>
<dbReference type="Proteomes" id="UP001454036">
    <property type="component" value="Unassembled WGS sequence"/>
</dbReference>
<comment type="caution">
    <text evidence="4">The sequence shown here is derived from an EMBL/GenBank/DDBJ whole genome shotgun (WGS) entry which is preliminary data.</text>
</comment>
<evidence type="ECO:0000256" key="2">
    <source>
        <dbReference type="ARBA" id="ARBA00022723"/>
    </source>
</evidence>
<evidence type="ECO:0000256" key="1">
    <source>
        <dbReference type="ARBA" id="ARBA00004170"/>
    </source>
</evidence>
<reference evidence="4 5" key="1">
    <citation type="submission" date="2024-01" db="EMBL/GenBank/DDBJ databases">
        <title>The complete chloroplast genome sequence of Lithospermum erythrorhizon: insights into the phylogenetic relationship among Boraginaceae species and the maternal lineages of purple gromwells.</title>
        <authorList>
            <person name="Okada T."/>
            <person name="Watanabe K."/>
        </authorList>
    </citation>
    <scope>NUCLEOTIDE SEQUENCE [LARGE SCALE GENOMIC DNA]</scope>
</reference>
<proteinExistence type="predicted"/>
<dbReference type="Gene3D" id="3.30.70.100">
    <property type="match status" value="1"/>
</dbReference>
<dbReference type="InterPro" id="IPR006121">
    <property type="entry name" value="HMA_dom"/>
</dbReference>
<keyword evidence="5" id="KW-1185">Reference proteome</keyword>
<name>A0AAV3PG65_LITER</name>
<accession>A0AAV3PG65</accession>